<keyword evidence="1" id="KW-0812">Transmembrane</keyword>
<feature type="transmembrane region" description="Helical" evidence="1">
    <location>
        <begin position="102"/>
        <end position="120"/>
    </location>
</feature>
<organism evidence="2 3">
    <name type="scientific">Methanobacterium alkalithermotolerans</name>
    <dbReference type="NCBI Taxonomy" id="2731220"/>
    <lineage>
        <taxon>Archaea</taxon>
        <taxon>Methanobacteriati</taxon>
        <taxon>Methanobacteriota</taxon>
        <taxon>Methanomada group</taxon>
        <taxon>Methanobacteria</taxon>
        <taxon>Methanobacteriales</taxon>
        <taxon>Methanobacteriaceae</taxon>
        <taxon>Methanobacterium</taxon>
    </lineage>
</organism>
<protein>
    <submittedName>
        <fullName evidence="2">DUF1538 family protein</fullName>
    </submittedName>
</protein>
<proteinExistence type="predicted"/>
<evidence type="ECO:0000313" key="2">
    <source>
        <dbReference type="EMBL" id="QUH22823.1"/>
    </source>
</evidence>
<dbReference type="Proteomes" id="UP000681041">
    <property type="component" value="Chromosome"/>
</dbReference>
<evidence type="ECO:0000256" key="1">
    <source>
        <dbReference type="SAM" id="Phobius"/>
    </source>
</evidence>
<gene>
    <name evidence="2" type="ORF">HYG87_03050</name>
</gene>
<reference evidence="2" key="1">
    <citation type="submission" date="2020-07" db="EMBL/GenBank/DDBJ databases">
        <title>Methanobacterium. sp. MethCan genome.</title>
        <authorList>
            <person name="Postec A."/>
            <person name="Quemeneur M."/>
        </authorList>
    </citation>
    <scope>NUCLEOTIDE SEQUENCE</scope>
    <source>
        <strain evidence="2">MethCAN</strain>
    </source>
</reference>
<dbReference type="Pfam" id="PF07556">
    <property type="entry name" value="DUF1538"/>
    <property type="match status" value="1"/>
</dbReference>
<feature type="transmembrane region" description="Helical" evidence="1">
    <location>
        <begin position="64"/>
        <end position="82"/>
    </location>
</feature>
<dbReference type="KEGG" id="meme:HYG87_03050"/>
<dbReference type="AlphaFoldDB" id="A0A8T8K6U0"/>
<keyword evidence="1" id="KW-0472">Membrane</keyword>
<dbReference type="OrthoDB" id="136485at2157"/>
<sequence length="152" mass="16059">MIMLFGFLLGLTLTLAEPDVRLVAFQITQITLLNISQNELIYATALGLGFFTTLAILRSMVDFPIIYILIPGYGAAIVLSLLTADEFIAKAYDLGAVTTGPMTVPFLIAIGVGIASVLGGRDRLESGFGIMAIGSIGPIVAILLWSLIRGGI</sequence>
<dbReference type="InterPro" id="IPR011435">
    <property type="entry name" value="UmpAB"/>
</dbReference>
<dbReference type="EMBL" id="CP058560">
    <property type="protein sequence ID" value="QUH22823.1"/>
    <property type="molecule type" value="Genomic_DNA"/>
</dbReference>
<feature type="transmembrane region" description="Helical" evidence="1">
    <location>
        <begin position="127"/>
        <end position="148"/>
    </location>
</feature>
<keyword evidence="3" id="KW-1185">Reference proteome</keyword>
<evidence type="ECO:0000313" key="3">
    <source>
        <dbReference type="Proteomes" id="UP000681041"/>
    </source>
</evidence>
<accession>A0A8T8K6U0</accession>
<name>A0A8T8K6U0_9EURY</name>
<keyword evidence="1" id="KW-1133">Transmembrane helix</keyword>
<feature type="transmembrane region" description="Helical" evidence="1">
    <location>
        <begin position="40"/>
        <end position="57"/>
    </location>
</feature>